<protein>
    <recommendedName>
        <fullName evidence="6">Translation initiation factor eIF2B subunit alpha</fullName>
    </recommendedName>
    <alternativeName>
        <fullName evidence="7">eIF2B GDP-GTP exchange factor subunit alpha</fullName>
    </alternativeName>
</protein>
<dbReference type="Gene3D" id="1.20.120.1070">
    <property type="entry name" value="Translation initiation factor eIF-2B, N-terminal domain"/>
    <property type="match status" value="1"/>
</dbReference>
<dbReference type="PANTHER" id="PTHR45860:SF1">
    <property type="entry name" value="TRANSLATION INITIATION FACTOR EIF-2B SUBUNIT ALPHA"/>
    <property type="match status" value="1"/>
</dbReference>
<evidence type="ECO:0000256" key="9">
    <source>
        <dbReference type="RuleBase" id="RU003814"/>
    </source>
</evidence>
<keyword evidence="3" id="KW-0963">Cytoplasm</keyword>
<sequence length="290" mass="31945">MSRAKETKLKSESASDHIIVKLTVLTYYKNIISKDETISPPIAAISALIEMVKSLKATTISEFVLSVHEAINILITESGDSISIRAGCAVFIQILTKLAQADIMNLDELRRLLIESGDGMIEKANQCKETISTLSSSFIRDNMVILLHSYSRVVMGCLKCAAKQNKRFSVYVTESRPDGSGLKTEKELKELGIPCRIILDASIGYYIAKVDLILLGAEGVVENGGLVNKIGTYQLAVLAKSAGKPLYALAESYKFVRIFPLDQYDLFPKSNKYTDIDSRSSSQDLAEYLN</sequence>
<dbReference type="AlphaFoldDB" id="A0A2T9YG81"/>
<dbReference type="GO" id="GO:0005085">
    <property type="term" value="F:guanyl-nucleotide exchange factor activity"/>
    <property type="evidence" value="ECO:0007669"/>
    <property type="project" value="TreeGrafter"/>
</dbReference>
<dbReference type="STRING" id="133385.A0A2T9YG81"/>
<evidence type="ECO:0000256" key="5">
    <source>
        <dbReference type="ARBA" id="ARBA00022917"/>
    </source>
</evidence>
<dbReference type="GO" id="GO:0005851">
    <property type="term" value="C:eukaryotic translation initiation factor 2B complex"/>
    <property type="evidence" value="ECO:0007669"/>
    <property type="project" value="TreeGrafter"/>
</dbReference>
<dbReference type="GO" id="GO:0005829">
    <property type="term" value="C:cytosol"/>
    <property type="evidence" value="ECO:0007669"/>
    <property type="project" value="UniProtKB-SubCell"/>
</dbReference>
<dbReference type="InterPro" id="IPR037171">
    <property type="entry name" value="NagB/RpiA_transferase-like"/>
</dbReference>
<feature type="non-terminal residue" evidence="10">
    <location>
        <position position="290"/>
    </location>
</feature>
<comment type="caution">
    <text evidence="10">The sequence shown here is derived from an EMBL/GenBank/DDBJ whole genome shotgun (WGS) entry which is preliminary data.</text>
</comment>
<dbReference type="InterPro" id="IPR000649">
    <property type="entry name" value="IF-2B-related"/>
</dbReference>
<comment type="subunit">
    <text evidence="8">Component of the translation initiation factor 2B (eIF2B) complex which is a heterodecamer of two sets of five different subunits: alpha, beta, gamma, delta and epsilon. Subunits alpha, beta and delta comprise a regulatory subcomplex and subunits epsilon and gamma comprise a catalytic subcomplex. Within the complex, the hexameric regulatory complex resides at the center, with the two heterodimeric catalytic subcomplexes bound on opposite sides.</text>
</comment>
<dbReference type="OrthoDB" id="10249309at2759"/>
<reference evidence="10 11" key="1">
    <citation type="journal article" date="2018" name="MBio">
        <title>Comparative Genomics Reveals the Core Gene Toolbox for the Fungus-Insect Symbiosis.</title>
        <authorList>
            <person name="Wang Y."/>
            <person name="Stata M."/>
            <person name="Wang W."/>
            <person name="Stajich J.E."/>
            <person name="White M.M."/>
            <person name="Moncalvo J.M."/>
        </authorList>
    </citation>
    <scope>NUCLEOTIDE SEQUENCE [LARGE SCALE GENOMIC DNA]</scope>
    <source>
        <strain evidence="10 11">SWE-8-4</strain>
    </source>
</reference>
<evidence type="ECO:0000256" key="6">
    <source>
        <dbReference type="ARBA" id="ARBA00044208"/>
    </source>
</evidence>
<dbReference type="Pfam" id="PF01008">
    <property type="entry name" value="IF-2B"/>
    <property type="match status" value="1"/>
</dbReference>
<dbReference type="GO" id="GO:0003743">
    <property type="term" value="F:translation initiation factor activity"/>
    <property type="evidence" value="ECO:0007669"/>
    <property type="project" value="UniProtKB-KW"/>
</dbReference>
<evidence type="ECO:0000256" key="7">
    <source>
        <dbReference type="ARBA" id="ARBA00044236"/>
    </source>
</evidence>
<keyword evidence="4" id="KW-0396">Initiation factor</keyword>
<evidence type="ECO:0000256" key="4">
    <source>
        <dbReference type="ARBA" id="ARBA00022540"/>
    </source>
</evidence>
<dbReference type="InterPro" id="IPR042528">
    <property type="entry name" value="elF-2B_alpha_N"/>
</dbReference>
<dbReference type="Gene3D" id="3.40.50.10470">
    <property type="entry name" value="Translation initiation factor eif-2b, domain 2"/>
    <property type="match status" value="1"/>
</dbReference>
<evidence type="ECO:0000313" key="11">
    <source>
        <dbReference type="Proteomes" id="UP000245383"/>
    </source>
</evidence>
<dbReference type="EMBL" id="MBFR01000207">
    <property type="protein sequence ID" value="PVU91337.1"/>
    <property type="molecule type" value="Genomic_DNA"/>
</dbReference>
<comment type="subcellular location">
    <subcellularLocation>
        <location evidence="1">Cytoplasm</location>
        <location evidence="1">Cytosol</location>
    </subcellularLocation>
</comment>
<dbReference type="Proteomes" id="UP000245383">
    <property type="component" value="Unassembled WGS sequence"/>
</dbReference>
<evidence type="ECO:0000313" key="10">
    <source>
        <dbReference type="EMBL" id="PVU91337.1"/>
    </source>
</evidence>
<proteinExistence type="inferred from homology"/>
<evidence type="ECO:0000256" key="2">
    <source>
        <dbReference type="ARBA" id="ARBA00007251"/>
    </source>
</evidence>
<name>A0A2T9YG81_9FUNG</name>
<dbReference type="SUPFAM" id="SSF100950">
    <property type="entry name" value="NagB/RpiA/CoA transferase-like"/>
    <property type="match status" value="1"/>
</dbReference>
<dbReference type="InterPro" id="IPR051501">
    <property type="entry name" value="eIF2B_alpha/beta/delta"/>
</dbReference>
<keyword evidence="11" id="KW-1185">Reference proteome</keyword>
<organism evidence="10 11">
    <name type="scientific">Smittium simulii</name>
    <dbReference type="NCBI Taxonomy" id="133385"/>
    <lineage>
        <taxon>Eukaryota</taxon>
        <taxon>Fungi</taxon>
        <taxon>Fungi incertae sedis</taxon>
        <taxon>Zoopagomycota</taxon>
        <taxon>Kickxellomycotina</taxon>
        <taxon>Harpellomycetes</taxon>
        <taxon>Harpellales</taxon>
        <taxon>Legeriomycetaceae</taxon>
        <taxon>Smittium</taxon>
    </lineage>
</organism>
<evidence type="ECO:0000256" key="8">
    <source>
        <dbReference type="ARBA" id="ARBA00046432"/>
    </source>
</evidence>
<dbReference type="InterPro" id="IPR042529">
    <property type="entry name" value="IF_2B-like_C"/>
</dbReference>
<evidence type="ECO:0000256" key="3">
    <source>
        <dbReference type="ARBA" id="ARBA00022490"/>
    </source>
</evidence>
<gene>
    <name evidence="10" type="ORF">BB561_004443</name>
</gene>
<evidence type="ECO:0000256" key="1">
    <source>
        <dbReference type="ARBA" id="ARBA00004514"/>
    </source>
</evidence>
<accession>A0A2T9YG81</accession>
<dbReference type="PANTHER" id="PTHR45860">
    <property type="entry name" value="TRANSLATION INITIATION FACTOR EIF-2B SUBUNIT ALPHA"/>
    <property type="match status" value="1"/>
</dbReference>
<keyword evidence="5" id="KW-0648">Protein biosynthesis</keyword>
<comment type="similarity">
    <text evidence="2 9">Belongs to the eIF-2B alpha/beta/delta subunits family.</text>
</comment>